<evidence type="ECO:0000313" key="2">
    <source>
        <dbReference type="WBParaSite" id="Gr19_v10_g3731.t1"/>
    </source>
</evidence>
<name>A0A914HTX4_GLORO</name>
<evidence type="ECO:0000313" key="1">
    <source>
        <dbReference type="Proteomes" id="UP000887572"/>
    </source>
</evidence>
<reference evidence="2" key="1">
    <citation type="submission" date="2022-11" db="UniProtKB">
        <authorList>
            <consortium name="WormBaseParasite"/>
        </authorList>
    </citation>
    <scope>IDENTIFICATION</scope>
</reference>
<dbReference type="WBParaSite" id="Gr19_v10_g3731.t1">
    <property type="protein sequence ID" value="Gr19_v10_g3731.t1"/>
    <property type="gene ID" value="Gr19_v10_g3731"/>
</dbReference>
<proteinExistence type="predicted"/>
<accession>A0A914HTX4</accession>
<dbReference type="Proteomes" id="UP000887572">
    <property type="component" value="Unplaced"/>
</dbReference>
<protein>
    <submittedName>
        <fullName evidence="2">Uncharacterized protein</fullName>
    </submittedName>
</protein>
<organism evidence="1 2">
    <name type="scientific">Globodera rostochiensis</name>
    <name type="common">Golden nematode worm</name>
    <name type="synonym">Heterodera rostochiensis</name>
    <dbReference type="NCBI Taxonomy" id="31243"/>
    <lineage>
        <taxon>Eukaryota</taxon>
        <taxon>Metazoa</taxon>
        <taxon>Ecdysozoa</taxon>
        <taxon>Nematoda</taxon>
        <taxon>Chromadorea</taxon>
        <taxon>Rhabditida</taxon>
        <taxon>Tylenchina</taxon>
        <taxon>Tylenchomorpha</taxon>
        <taxon>Tylenchoidea</taxon>
        <taxon>Heteroderidae</taxon>
        <taxon>Heteroderinae</taxon>
        <taxon>Globodera</taxon>
    </lineage>
</organism>
<dbReference type="AlphaFoldDB" id="A0A914HTX4"/>
<keyword evidence="1" id="KW-1185">Reference proteome</keyword>
<sequence length="97" mass="10709">MTSSTEANAILRLGPTIFCLPEQIGPNGGFPEQQIFNVKLVKFANSWAFYTQKMVLSLLGQYFSCQKVVAIAGGSPDGWVDEWTDEHAVPTAQIHKH</sequence>